<dbReference type="CDD" id="cd04301">
    <property type="entry name" value="NAT_SF"/>
    <property type="match status" value="1"/>
</dbReference>
<dbReference type="InterPro" id="IPR016181">
    <property type="entry name" value="Acyl_CoA_acyltransferase"/>
</dbReference>
<comment type="caution">
    <text evidence="4">The sequence shown here is derived from an EMBL/GenBank/DDBJ whole genome shotgun (WGS) entry which is preliminary data.</text>
</comment>
<dbReference type="PANTHER" id="PTHR43877:SF2">
    <property type="entry name" value="AMINOALKYLPHOSPHONATE N-ACETYLTRANSFERASE-RELATED"/>
    <property type="match status" value="1"/>
</dbReference>
<evidence type="ECO:0000313" key="5">
    <source>
        <dbReference type="Proteomes" id="UP000293638"/>
    </source>
</evidence>
<dbReference type="AlphaFoldDB" id="A0A4Q7NAL8"/>
<reference evidence="4 5" key="1">
    <citation type="submission" date="2019-02" db="EMBL/GenBank/DDBJ databases">
        <title>Genomic Encyclopedia of Type Strains, Phase IV (KMG-IV): sequencing the most valuable type-strain genomes for metagenomic binning, comparative biology and taxonomic classification.</title>
        <authorList>
            <person name="Goeker M."/>
        </authorList>
    </citation>
    <scope>NUCLEOTIDE SEQUENCE [LARGE SCALE GENOMIC DNA]</scope>
    <source>
        <strain evidence="4 5">DSM 45622</strain>
    </source>
</reference>
<dbReference type="Pfam" id="PF00583">
    <property type="entry name" value="Acetyltransf_1"/>
    <property type="match status" value="1"/>
</dbReference>
<evidence type="ECO:0000256" key="1">
    <source>
        <dbReference type="ARBA" id="ARBA00022679"/>
    </source>
</evidence>
<dbReference type="GO" id="GO:0016747">
    <property type="term" value="F:acyltransferase activity, transferring groups other than amino-acyl groups"/>
    <property type="evidence" value="ECO:0007669"/>
    <property type="project" value="InterPro"/>
</dbReference>
<gene>
    <name evidence="4" type="ORF">EV189_3461</name>
</gene>
<dbReference type="PANTHER" id="PTHR43877">
    <property type="entry name" value="AMINOALKYLPHOSPHONATE N-ACETYLTRANSFERASE-RELATED-RELATED"/>
    <property type="match status" value="1"/>
</dbReference>
<evidence type="ECO:0000256" key="2">
    <source>
        <dbReference type="ARBA" id="ARBA00023315"/>
    </source>
</evidence>
<evidence type="ECO:0000259" key="3">
    <source>
        <dbReference type="PROSITE" id="PS51186"/>
    </source>
</evidence>
<dbReference type="Gene3D" id="3.40.630.30">
    <property type="match status" value="1"/>
</dbReference>
<sequence>MELTFRPMATAEDAAAFRSLNEEWIRLHFTLEDEDRRQLEDPFTSIVAPGGEVLLAELDGEVVGCVALRPEGDGVYELSKMTVAPAHRGAGLGRQILLAAIERARERGAATLFLGSSTKLAPAVHLYESVGFEHVAPESIHMPYARADVFMTMALAQPAASR</sequence>
<keyword evidence="5" id="KW-1185">Reference proteome</keyword>
<dbReference type="EMBL" id="SGXD01000005">
    <property type="protein sequence ID" value="RZS79982.1"/>
    <property type="molecule type" value="Genomic_DNA"/>
</dbReference>
<dbReference type="RefSeq" id="WP_130494202.1">
    <property type="nucleotide sequence ID" value="NZ_SGXD01000005.1"/>
</dbReference>
<keyword evidence="1 4" id="KW-0808">Transferase</keyword>
<proteinExistence type="predicted"/>
<dbReference type="OrthoDB" id="9799092at2"/>
<keyword evidence="2" id="KW-0012">Acyltransferase</keyword>
<dbReference type="InterPro" id="IPR050832">
    <property type="entry name" value="Bact_Acetyltransf"/>
</dbReference>
<dbReference type="InterPro" id="IPR000182">
    <property type="entry name" value="GNAT_dom"/>
</dbReference>
<accession>A0A4Q7NAL8</accession>
<evidence type="ECO:0000313" key="4">
    <source>
        <dbReference type="EMBL" id="RZS79982.1"/>
    </source>
</evidence>
<dbReference type="Proteomes" id="UP000293638">
    <property type="component" value="Unassembled WGS sequence"/>
</dbReference>
<organism evidence="4 5">
    <name type="scientific">Motilibacter rhizosphaerae</name>
    <dbReference type="NCBI Taxonomy" id="598652"/>
    <lineage>
        <taxon>Bacteria</taxon>
        <taxon>Bacillati</taxon>
        <taxon>Actinomycetota</taxon>
        <taxon>Actinomycetes</taxon>
        <taxon>Motilibacterales</taxon>
        <taxon>Motilibacteraceae</taxon>
        <taxon>Motilibacter</taxon>
    </lineage>
</organism>
<feature type="domain" description="N-acetyltransferase" evidence="3">
    <location>
        <begin position="3"/>
        <end position="156"/>
    </location>
</feature>
<dbReference type="SUPFAM" id="SSF55729">
    <property type="entry name" value="Acyl-CoA N-acyltransferases (Nat)"/>
    <property type="match status" value="1"/>
</dbReference>
<protein>
    <submittedName>
        <fullName evidence="4">Putative N-acetyltransferase YhbS</fullName>
    </submittedName>
</protein>
<dbReference type="PROSITE" id="PS51186">
    <property type="entry name" value="GNAT"/>
    <property type="match status" value="1"/>
</dbReference>
<name>A0A4Q7NAL8_9ACTN</name>